<protein>
    <submittedName>
        <fullName evidence="1">Uncharacterized protein</fullName>
    </submittedName>
</protein>
<evidence type="ECO:0000313" key="1">
    <source>
        <dbReference type="EMBL" id="KNC77094.1"/>
    </source>
</evidence>
<dbReference type="AlphaFoldDB" id="A0A0L0FJZ9"/>
<dbReference type="RefSeq" id="XP_014150996.1">
    <property type="nucleotide sequence ID" value="XM_014295521.1"/>
</dbReference>
<feature type="non-terminal residue" evidence="1">
    <location>
        <position position="1"/>
    </location>
</feature>
<accession>A0A0L0FJZ9</accession>
<dbReference type="EMBL" id="KQ242844">
    <property type="protein sequence ID" value="KNC77094.1"/>
    <property type="molecule type" value="Genomic_DNA"/>
</dbReference>
<dbReference type="Proteomes" id="UP000054560">
    <property type="component" value="Unassembled WGS sequence"/>
</dbReference>
<organism evidence="1 2">
    <name type="scientific">Sphaeroforma arctica JP610</name>
    <dbReference type="NCBI Taxonomy" id="667725"/>
    <lineage>
        <taxon>Eukaryota</taxon>
        <taxon>Ichthyosporea</taxon>
        <taxon>Ichthyophonida</taxon>
        <taxon>Sphaeroforma</taxon>
    </lineage>
</organism>
<gene>
    <name evidence="1" type="ORF">SARC_10435</name>
</gene>
<evidence type="ECO:0000313" key="2">
    <source>
        <dbReference type="Proteomes" id="UP000054560"/>
    </source>
</evidence>
<sequence>LYCNPTMLAGQVTMETMRSMNLELGGKGLHLAKFASILNKKLSNFEEFWYVPVVGDGS</sequence>
<reference evidence="1 2" key="1">
    <citation type="submission" date="2011-02" db="EMBL/GenBank/DDBJ databases">
        <title>The Genome Sequence of Sphaeroforma arctica JP610.</title>
        <authorList>
            <consortium name="The Broad Institute Genome Sequencing Platform"/>
            <person name="Russ C."/>
            <person name="Cuomo C."/>
            <person name="Young S.K."/>
            <person name="Zeng Q."/>
            <person name="Gargeya S."/>
            <person name="Alvarado L."/>
            <person name="Berlin A."/>
            <person name="Chapman S.B."/>
            <person name="Chen Z."/>
            <person name="Freedman E."/>
            <person name="Gellesch M."/>
            <person name="Goldberg J."/>
            <person name="Griggs A."/>
            <person name="Gujja S."/>
            <person name="Heilman E."/>
            <person name="Heiman D."/>
            <person name="Howarth C."/>
            <person name="Mehta T."/>
            <person name="Neiman D."/>
            <person name="Pearson M."/>
            <person name="Roberts A."/>
            <person name="Saif S."/>
            <person name="Shea T."/>
            <person name="Shenoy N."/>
            <person name="Sisk P."/>
            <person name="Stolte C."/>
            <person name="Sykes S."/>
            <person name="White J."/>
            <person name="Yandava C."/>
            <person name="Burger G."/>
            <person name="Gray M.W."/>
            <person name="Holland P.W.H."/>
            <person name="King N."/>
            <person name="Lang F.B.F."/>
            <person name="Roger A.J."/>
            <person name="Ruiz-Trillo I."/>
            <person name="Haas B."/>
            <person name="Nusbaum C."/>
            <person name="Birren B."/>
        </authorList>
    </citation>
    <scope>NUCLEOTIDE SEQUENCE [LARGE SCALE GENOMIC DNA]</scope>
    <source>
        <strain evidence="1 2">JP610</strain>
    </source>
</reference>
<name>A0A0L0FJZ9_9EUKA</name>
<proteinExistence type="predicted"/>
<dbReference type="GeneID" id="25910939"/>
<keyword evidence="2" id="KW-1185">Reference proteome</keyword>